<protein>
    <submittedName>
        <fullName evidence="4">C2H2-type domain-containing protein</fullName>
    </submittedName>
</protein>
<sequence length="410" mass="46288">MSSALQFIAESHANRKLKEKEAAVHEEEETDESHAPRQTAEETDEVPTTVDRFEKYCDQYEQHFSFYCVGEIDQSGQHETAPKKAKLAETSSVSLTAWPSNPFTKKITFRAPVAESTDEDSDESIEITSEEEREEMTTAYLKELKRRFPCKPDCDKRIFPHCTEECKCDYIYPAVQRFCNPPPLPLFLNTCRLWYNGCPKYAQYHYASQYIYSKAEKGKRVPGPFSSDPNPYNIPSPSGVPAVGGAGVAAGLPTQQQIYSDKKVKKNRRKQKPKTAHATMITRDLYRSLRAHQVHTFPVVPSDAVLAHDSTFKQFDGLTDSAGVLRRPRSRSPFSRPGLWEPNPDNPHNRDQSNKYFYYPKSVSADWLSGQLAWGAHWAVPAAGVGGTDGFSTVHFPTIGTFLNIPDDYD</sequence>
<evidence type="ECO:0000313" key="2">
    <source>
        <dbReference type="EMBL" id="VDP02447.1"/>
    </source>
</evidence>
<dbReference type="AlphaFoldDB" id="A0A3P7ZKV1"/>
<feature type="compositionally biased region" description="Acidic residues" evidence="1">
    <location>
        <begin position="116"/>
        <end position="133"/>
    </location>
</feature>
<evidence type="ECO:0000313" key="4">
    <source>
        <dbReference type="WBParaSite" id="HPBE_0001533401-mRNA-1"/>
    </source>
</evidence>
<reference evidence="4" key="2">
    <citation type="submission" date="2019-09" db="UniProtKB">
        <authorList>
            <consortium name="WormBaseParasite"/>
        </authorList>
    </citation>
    <scope>IDENTIFICATION</scope>
</reference>
<evidence type="ECO:0000256" key="1">
    <source>
        <dbReference type="SAM" id="MobiDB-lite"/>
    </source>
</evidence>
<dbReference type="WBParaSite" id="HPBE_0001533401-mRNA-1">
    <property type="protein sequence ID" value="HPBE_0001533401-mRNA-1"/>
    <property type="gene ID" value="HPBE_0001533401"/>
</dbReference>
<feature type="compositionally biased region" description="Basic and acidic residues" evidence="1">
    <location>
        <begin position="12"/>
        <end position="25"/>
    </location>
</feature>
<feature type="region of interest" description="Disordered" evidence="1">
    <location>
        <begin position="10"/>
        <end position="50"/>
    </location>
</feature>
<feature type="region of interest" description="Disordered" evidence="1">
    <location>
        <begin position="325"/>
        <end position="352"/>
    </location>
</feature>
<name>A0A3P7ZKV1_HELPZ</name>
<accession>A0A3P7ZKV1</accession>
<evidence type="ECO:0000313" key="3">
    <source>
        <dbReference type="Proteomes" id="UP000050761"/>
    </source>
</evidence>
<dbReference type="PANTHER" id="PTHR35015">
    <property type="entry name" value="PROTEIN CBR-OSM-7-RELATED"/>
    <property type="match status" value="1"/>
</dbReference>
<dbReference type="GO" id="GO:0005112">
    <property type="term" value="F:Notch binding"/>
    <property type="evidence" value="ECO:0007669"/>
    <property type="project" value="TreeGrafter"/>
</dbReference>
<reference evidence="2 3" key="1">
    <citation type="submission" date="2018-11" db="EMBL/GenBank/DDBJ databases">
        <authorList>
            <consortium name="Pathogen Informatics"/>
        </authorList>
    </citation>
    <scope>NUCLEOTIDE SEQUENCE [LARGE SCALE GENOMIC DNA]</scope>
</reference>
<dbReference type="GO" id="GO:0005615">
    <property type="term" value="C:extracellular space"/>
    <property type="evidence" value="ECO:0007669"/>
    <property type="project" value="TreeGrafter"/>
</dbReference>
<dbReference type="EMBL" id="UZAH01028802">
    <property type="protein sequence ID" value="VDP02447.1"/>
    <property type="molecule type" value="Genomic_DNA"/>
</dbReference>
<dbReference type="Proteomes" id="UP000050761">
    <property type="component" value="Unassembled WGS sequence"/>
</dbReference>
<feature type="region of interest" description="Disordered" evidence="1">
    <location>
        <begin position="112"/>
        <end position="133"/>
    </location>
</feature>
<dbReference type="OrthoDB" id="5816579at2759"/>
<dbReference type="PANTHER" id="PTHR35015:SF2">
    <property type="entry name" value="DELTA AND OSM-11 HOMOLOG PROTEIN 1"/>
    <property type="match status" value="1"/>
</dbReference>
<proteinExistence type="predicted"/>
<gene>
    <name evidence="2" type="ORF">HPBE_LOCUS15333</name>
</gene>
<dbReference type="GO" id="GO:0045747">
    <property type="term" value="P:positive regulation of Notch signaling pathway"/>
    <property type="evidence" value="ECO:0007669"/>
    <property type="project" value="TreeGrafter"/>
</dbReference>
<organism evidence="2">
    <name type="scientific">Heligmosomoides polygyrus</name>
    <name type="common">Parasitic roundworm</name>
    <dbReference type="NCBI Taxonomy" id="6339"/>
    <lineage>
        <taxon>Eukaryota</taxon>
        <taxon>Metazoa</taxon>
        <taxon>Ecdysozoa</taxon>
        <taxon>Nematoda</taxon>
        <taxon>Chromadorea</taxon>
        <taxon>Rhabditida</taxon>
        <taxon>Rhabditina</taxon>
        <taxon>Rhabditomorpha</taxon>
        <taxon>Strongyloidea</taxon>
        <taxon>Heligmosomidae</taxon>
        <taxon>Heligmosomoides</taxon>
    </lineage>
</organism>
<keyword evidence="3" id="KW-1185">Reference proteome</keyword>
<dbReference type="InterPro" id="IPR053124">
    <property type="entry name" value="Notch_signaling_modulators"/>
</dbReference>